<proteinExistence type="inferred from homology"/>
<dbReference type="Gene3D" id="1.10.287.950">
    <property type="entry name" value="Methyl-accepting chemotaxis protein"/>
    <property type="match status" value="1"/>
</dbReference>
<comment type="subcellular location">
    <subcellularLocation>
        <location evidence="1">Cell membrane</location>
        <topology evidence="1">Multi-pass membrane protein</topology>
    </subcellularLocation>
</comment>
<keyword evidence="9" id="KW-0175">Coiled coil</keyword>
<gene>
    <name evidence="14" type="ORF">SAMN04487954_1222</name>
</gene>
<feature type="domain" description="Methyl-accepting transducer" evidence="12">
    <location>
        <begin position="370"/>
        <end position="599"/>
    </location>
</feature>
<dbReference type="PROSITE" id="PS50885">
    <property type="entry name" value="HAMP"/>
    <property type="match status" value="1"/>
</dbReference>
<feature type="coiled-coil region" evidence="9">
    <location>
        <begin position="570"/>
        <end position="608"/>
    </location>
</feature>
<protein>
    <submittedName>
        <fullName evidence="14">Methyl-accepting chemotaxis protein</fullName>
    </submittedName>
</protein>
<evidence type="ECO:0000256" key="8">
    <source>
        <dbReference type="PROSITE-ProRule" id="PRU00284"/>
    </source>
</evidence>
<dbReference type="RefSeq" id="WP_176761565.1">
    <property type="nucleotide sequence ID" value="NZ_FNES01000022.1"/>
</dbReference>
<dbReference type="InterPro" id="IPR004089">
    <property type="entry name" value="MCPsignal_dom"/>
</dbReference>
<keyword evidence="3 11" id="KW-0812">Transmembrane</keyword>
<dbReference type="InterPro" id="IPR033479">
    <property type="entry name" value="dCache_1"/>
</dbReference>
<evidence type="ECO:0000256" key="5">
    <source>
        <dbReference type="ARBA" id="ARBA00023136"/>
    </source>
</evidence>
<dbReference type="GO" id="GO:0007165">
    <property type="term" value="P:signal transduction"/>
    <property type="evidence" value="ECO:0007669"/>
    <property type="project" value="UniProtKB-KW"/>
</dbReference>
<dbReference type="PANTHER" id="PTHR43531">
    <property type="entry name" value="PROTEIN ICFG"/>
    <property type="match status" value="1"/>
</dbReference>
<dbReference type="CDD" id="cd06225">
    <property type="entry name" value="HAMP"/>
    <property type="match status" value="1"/>
</dbReference>
<dbReference type="Gene3D" id="3.30.450.20">
    <property type="entry name" value="PAS domain"/>
    <property type="match status" value="1"/>
</dbReference>
<evidence type="ECO:0000259" key="13">
    <source>
        <dbReference type="PROSITE" id="PS50885"/>
    </source>
</evidence>
<dbReference type="GO" id="GO:0005886">
    <property type="term" value="C:plasma membrane"/>
    <property type="evidence" value="ECO:0007669"/>
    <property type="project" value="UniProtKB-SubCell"/>
</dbReference>
<dbReference type="AlphaFoldDB" id="A0A1G9DKC2"/>
<dbReference type="Proteomes" id="UP000198525">
    <property type="component" value="Unassembled WGS sequence"/>
</dbReference>
<dbReference type="FunFam" id="1.10.287.950:FF:000001">
    <property type="entry name" value="Methyl-accepting chemotaxis sensory transducer"/>
    <property type="match status" value="1"/>
</dbReference>
<dbReference type="Pfam" id="PF00672">
    <property type="entry name" value="HAMP"/>
    <property type="match status" value="1"/>
</dbReference>
<evidence type="ECO:0000256" key="1">
    <source>
        <dbReference type="ARBA" id="ARBA00004651"/>
    </source>
</evidence>
<dbReference type="EMBL" id="FNES01000022">
    <property type="protein sequence ID" value="SDK64299.1"/>
    <property type="molecule type" value="Genomic_DNA"/>
</dbReference>
<feature type="domain" description="HAMP" evidence="13">
    <location>
        <begin position="311"/>
        <end position="365"/>
    </location>
</feature>
<evidence type="ECO:0000313" key="14">
    <source>
        <dbReference type="EMBL" id="SDK64299.1"/>
    </source>
</evidence>
<comment type="similarity">
    <text evidence="7">Belongs to the methyl-accepting chemotaxis (MCP) protein family.</text>
</comment>
<keyword evidence="2" id="KW-1003">Cell membrane</keyword>
<dbReference type="InterPro" id="IPR003660">
    <property type="entry name" value="HAMP_dom"/>
</dbReference>
<dbReference type="InterPro" id="IPR051310">
    <property type="entry name" value="MCP_chemotaxis"/>
</dbReference>
<evidence type="ECO:0000259" key="12">
    <source>
        <dbReference type="PROSITE" id="PS50111"/>
    </source>
</evidence>
<name>A0A1G9DKC2_9GAMM</name>
<keyword evidence="4 11" id="KW-1133">Transmembrane helix</keyword>
<feature type="transmembrane region" description="Helical" evidence="11">
    <location>
        <begin position="287"/>
        <end position="310"/>
    </location>
</feature>
<dbReference type="SMART" id="SM00283">
    <property type="entry name" value="MA"/>
    <property type="match status" value="1"/>
</dbReference>
<feature type="compositionally biased region" description="Low complexity" evidence="10">
    <location>
        <begin position="394"/>
        <end position="403"/>
    </location>
</feature>
<dbReference type="Pfam" id="PF02743">
    <property type="entry name" value="dCache_1"/>
    <property type="match status" value="1"/>
</dbReference>
<evidence type="ECO:0000256" key="10">
    <source>
        <dbReference type="SAM" id="MobiDB-lite"/>
    </source>
</evidence>
<dbReference type="SUPFAM" id="SSF58104">
    <property type="entry name" value="Methyl-accepting chemotaxis protein (MCP) signaling domain"/>
    <property type="match status" value="1"/>
</dbReference>
<evidence type="ECO:0000256" key="6">
    <source>
        <dbReference type="ARBA" id="ARBA00023224"/>
    </source>
</evidence>
<keyword evidence="5 11" id="KW-0472">Membrane</keyword>
<dbReference type="GO" id="GO:0006935">
    <property type="term" value="P:chemotaxis"/>
    <property type="evidence" value="ECO:0007669"/>
    <property type="project" value="TreeGrafter"/>
</dbReference>
<evidence type="ECO:0000256" key="9">
    <source>
        <dbReference type="SAM" id="Coils"/>
    </source>
</evidence>
<evidence type="ECO:0000256" key="7">
    <source>
        <dbReference type="ARBA" id="ARBA00029447"/>
    </source>
</evidence>
<sequence length="625" mass="67272">MRNLTIAQKLMIGISLCMILIVGGATAIQYRLFSELITDRVTQDELPATLESIRNDIEANLSGPITTAQSLANNGYLHEWLARGESREDSERAVEHFERLQQRTGANTVFYVSALSGNYYTANGIERTLDREEAPWFYRLVDDADSPDYTLDVDSDGGELKVFINHVIEFDGERVGVAGVGYTLDAMAETISNYQLGDTGSVFLASQDGTIRVHPEGASMAGQPVTNLPGWETHAAELLSGDGYRYTTITDENGDEQLVAAIEVPGTDWVAFARIPRSELFADLNQAVLMVILTVAAIVLASLAVFALLLRALFRPIRRTADAMGEIAKGDGDLTLRLPVQGKDEASELAIQFNAFADKMHDVLAQVRSSSDAVRHAAQEIASGGQDMSRRTDQAASSLQQTSASIEQITGTVENTSASSREANQLSQSAVQLAQGTGDTVTQVVTTMGDIQHASERIGDIIKVMDDIAFQTNLLALNASVEAARAGESGKGFAVVAGEVRQLATRSAQASRDIRGLIEASGEKVQGGTRLVRDAGNAMHELVEVVNRVAGMLGEISHATTEQSDGIGQVNVAVAELDRMTQQNASLAEESTSAAEQLREQADRLAELVGSFKLNGVCQHSWHMK</sequence>
<keyword evidence="6 8" id="KW-0807">Transducer</keyword>
<dbReference type="Pfam" id="PF00015">
    <property type="entry name" value="MCPsignal"/>
    <property type="match status" value="1"/>
</dbReference>
<accession>A0A1G9DKC2</accession>
<evidence type="ECO:0000256" key="4">
    <source>
        <dbReference type="ARBA" id="ARBA00022989"/>
    </source>
</evidence>
<evidence type="ECO:0000256" key="3">
    <source>
        <dbReference type="ARBA" id="ARBA00022692"/>
    </source>
</evidence>
<dbReference type="STRING" id="376427.SAMN04487954_1222"/>
<evidence type="ECO:0000313" key="15">
    <source>
        <dbReference type="Proteomes" id="UP000198525"/>
    </source>
</evidence>
<dbReference type="PANTHER" id="PTHR43531:SF16">
    <property type="entry name" value="METHYL-ACCEPTING CHEMOTAXIS PROTEIN II"/>
    <property type="match status" value="1"/>
</dbReference>
<feature type="region of interest" description="Disordered" evidence="10">
    <location>
        <begin position="378"/>
        <end position="403"/>
    </location>
</feature>
<keyword evidence="15" id="KW-1185">Reference proteome</keyword>
<dbReference type="PROSITE" id="PS50111">
    <property type="entry name" value="CHEMOTAXIS_TRANSDUC_2"/>
    <property type="match status" value="1"/>
</dbReference>
<evidence type="ECO:0000256" key="2">
    <source>
        <dbReference type="ARBA" id="ARBA00022475"/>
    </source>
</evidence>
<organism evidence="14 15">
    <name type="scientific">Billgrantia gudaonensis</name>
    <dbReference type="NCBI Taxonomy" id="376427"/>
    <lineage>
        <taxon>Bacteria</taxon>
        <taxon>Pseudomonadati</taxon>
        <taxon>Pseudomonadota</taxon>
        <taxon>Gammaproteobacteria</taxon>
        <taxon>Oceanospirillales</taxon>
        <taxon>Halomonadaceae</taxon>
        <taxon>Billgrantia</taxon>
    </lineage>
</organism>
<evidence type="ECO:0000256" key="11">
    <source>
        <dbReference type="SAM" id="Phobius"/>
    </source>
</evidence>
<dbReference type="SMART" id="SM00304">
    <property type="entry name" value="HAMP"/>
    <property type="match status" value="1"/>
</dbReference>
<dbReference type="CDD" id="cd12912">
    <property type="entry name" value="PDC2_MCP_like"/>
    <property type="match status" value="1"/>
</dbReference>
<dbReference type="CDD" id="cd11386">
    <property type="entry name" value="MCP_signal"/>
    <property type="match status" value="1"/>
</dbReference>
<dbReference type="GO" id="GO:0004888">
    <property type="term" value="F:transmembrane signaling receptor activity"/>
    <property type="evidence" value="ECO:0007669"/>
    <property type="project" value="TreeGrafter"/>
</dbReference>
<reference evidence="14 15" key="1">
    <citation type="submission" date="2016-10" db="EMBL/GenBank/DDBJ databases">
        <authorList>
            <person name="de Groot N.N."/>
        </authorList>
    </citation>
    <scope>NUCLEOTIDE SEQUENCE [LARGE SCALE GENOMIC DNA]</scope>
    <source>
        <strain evidence="14 15">CGMCC 1.6133</strain>
    </source>
</reference>